<dbReference type="GO" id="GO:0042773">
    <property type="term" value="P:ATP synthesis coupled electron transport"/>
    <property type="evidence" value="ECO:0007669"/>
    <property type="project" value="InterPro"/>
</dbReference>
<geneLocation type="mitochondrion" evidence="11"/>
<dbReference type="InterPro" id="IPR003945">
    <property type="entry name" value="NU5C-like"/>
</dbReference>
<dbReference type="EC" id="7.1.1.2" evidence="3"/>
<evidence type="ECO:0000259" key="10">
    <source>
        <dbReference type="Pfam" id="PF00361"/>
    </source>
</evidence>
<dbReference type="GO" id="GO:0015990">
    <property type="term" value="P:electron transport coupled proton transport"/>
    <property type="evidence" value="ECO:0007669"/>
    <property type="project" value="TreeGrafter"/>
</dbReference>
<dbReference type="Pfam" id="PF00361">
    <property type="entry name" value="Proton_antipo_M"/>
    <property type="match status" value="1"/>
</dbReference>
<feature type="transmembrane region" description="Helical" evidence="9">
    <location>
        <begin position="202"/>
        <end position="222"/>
    </location>
</feature>
<dbReference type="InterPro" id="IPR001750">
    <property type="entry name" value="ND/Mrp_TM"/>
</dbReference>
<feature type="transmembrane region" description="Helical" evidence="9">
    <location>
        <begin position="118"/>
        <end position="141"/>
    </location>
</feature>
<evidence type="ECO:0000256" key="7">
    <source>
        <dbReference type="ARBA" id="ARBA00031027"/>
    </source>
</evidence>
<feature type="transmembrane region" description="Helical" evidence="9">
    <location>
        <begin position="6"/>
        <end position="24"/>
    </location>
</feature>
<organism evidence="11">
    <name type="scientific">Tremex columba</name>
    <name type="common">Pigeon horntail wasp</name>
    <name type="synonym">Sirex columba</name>
    <dbReference type="NCBI Taxonomy" id="222809"/>
    <lineage>
        <taxon>Eukaryota</taxon>
        <taxon>Metazoa</taxon>
        <taxon>Ecdysozoa</taxon>
        <taxon>Arthropoda</taxon>
        <taxon>Hexapoda</taxon>
        <taxon>Insecta</taxon>
        <taxon>Pterygota</taxon>
        <taxon>Neoptera</taxon>
        <taxon>Endopterygota</taxon>
        <taxon>Hymenoptera</taxon>
        <taxon>Siricoidea</taxon>
        <taxon>Siricidae</taxon>
        <taxon>Tremex</taxon>
    </lineage>
</organism>
<dbReference type="GO" id="GO:0008137">
    <property type="term" value="F:NADH dehydrogenase (ubiquinone) activity"/>
    <property type="evidence" value="ECO:0007669"/>
    <property type="project" value="UniProtKB-EC"/>
</dbReference>
<dbReference type="GO" id="GO:0003954">
    <property type="term" value="F:NADH dehydrogenase activity"/>
    <property type="evidence" value="ECO:0007669"/>
    <property type="project" value="TreeGrafter"/>
</dbReference>
<feature type="transmembrane region" description="Helical" evidence="9">
    <location>
        <begin position="257"/>
        <end position="275"/>
    </location>
</feature>
<feature type="transmembrane region" description="Helical" evidence="9">
    <location>
        <begin position="282"/>
        <end position="305"/>
    </location>
</feature>
<feature type="transmembrane region" description="Helical" evidence="9">
    <location>
        <begin position="234"/>
        <end position="251"/>
    </location>
</feature>
<evidence type="ECO:0000256" key="2">
    <source>
        <dbReference type="ARBA" id="ARBA00004141"/>
    </source>
</evidence>
<feature type="transmembrane region" description="Helical" evidence="9">
    <location>
        <begin position="85"/>
        <end position="112"/>
    </location>
</feature>
<feature type="transmembrane region" description="Helical" evidence="9">
    <location>
        <begin position="527"/>
        <end position="546"/>
    </location>
</feature>
<feature type="transmembrane region" description="Helical" evidence="9">
    <location>
        <begin position="56"/>
        <end position="73"/>
    </location>
</feature>
<protein>
    <recommendedName>
        <fullName evidence="3">NADH:ubiquinone reductase (H(+)-translocating)</fullName>
        <ecNumber evidence="3">7.1.1.2</ecNumber>
    </recommendedName>
    <alternativeName>
        <fullName evidence="7">NADH dehydrogenase subunit 5</fullName>
    </alternativeName>
</protein>
<sequence>MGNMLFLGLGMLSMSFMFFMHYLYLKKNIFIMEYSLSNFWSIELSMIYYFDWMSMFFLSVVLFISSMVMMYIKGYMSEDKNLKKFYWLVVFFILSMLMLILSMNLFWLIVGWDTLGVFSYLLIIYYQSMASMNSGLVTILINRLGDVSLILAMVMMMKEGILDFMSKTLSFNMLILLMISSVTKSSQYPFSVWLPKAMAAPTPVSALVHSSTLVAAGVYLVIRMDGVGGNSGMLMIVMMTMLISSMMANVESDLKKIIAMSTMSQLSFMFFVIYLNKISLAYFHMLIHALFKSLMFLCAGVIIHYKSGDQDIRNMGILSKILPNIFLSLNLSVMCLCGMLFFSGYFSKDKIIECMVYSGGGIFIYLFVYFSVGMTVMYSMRVMYYSNYLMILSSSGMVYKESVSNSMEMSILSLFFFSIWSGYLYMNMYMELAYILVKSVKIFLLMNLFLFFLLYMISNIKWMKITIFLKFFGNMFFLKFLYSNFIYLYLKFGEWMWFNIDKGLMMKLIVLDLILMIKSSLKNFEMVYKSSGLMYLYYSLFLYFFII</sequence>
<feature type="domain" description="NADH:quinone oxidoreductase/Mrp antiporter transmembrane" evidence="10">
    <location>
        <begin position="102"/>
        <end position="373"/>
    </location>
</feature>
<feature type="transmembrane region" description="Helical" evidence="9">
    <location>
        <begin position="354"/>
        <end position="376"/>
    </location>
</feature>
<evidence type="ECO:0000256" key="3">
    <source>
        <dbReference type="ARBA" id="ARBA00012944"/>
    </source>
</evidence>
<evidence type="ECO:0000256" key="5">
    <source>
        <dbReference type="ARBA" id="ARBA00022989"/>
    </source>
</evidence>
<evidence type="ECO:0000256" key="1">
    <source>
        <dbReference type="ARBA" id="ARBA00003257"/>
    </source>
</evidence>
<dbReference type="EMBL" id="MH422968">
    <property type="protein sequence ID" value="AYV97237.1"/>
    <property type="molecule type" value="Genomic_DNA"/>
</dbReference>
<dbReference type="PRINTS" id="PR01434">
    <property type="entry name" value="NADHDHGNASE5"/>
</dbReference>
<keyword evidence="5 9" id="KW-1133">Transmembrane helix</keyword>
<feature type="transmembrane region" description="Helical" evidence="9">
    <location>
        <begin position="325"/>
        <end position="347"/>
    </location>
</feature>
<keyword evidence="11" id="KW-0496">Mitochondrion</keyword>
<accession>A0A3G5BC63</accession>
<dbReference type="AlphaFoldDB" id="A0A3G5BC63"/>
<comment type="subcellular location">
    <subcellularLocation>
        <location evidence="2">Membrane</location>
        <topology evidence="2">Multi-pass membrane protein</topology>
    </subcellularLocation>
</comment>
<comment type="function">
    <text evidence="1">Core subunit of the mitochondrial membrane respiratory chain NADH dehydrogenase (Complex I) that is believed to belong to the minimal assembly required for catalysis. Complex I functions in the transfer of electrons from NADH to the respiratory chain. The immediate electron acceptor for the enzyme is believed to be ubiquinone.</text>
</comment>
<reference evidence="11" key="1">
    <citation type="journal article" date="2018" name="Int. J. Biol. Macromol.">
        <title>The first two mitochondrial genomes of wood wasps (Hymenoptera: Symphyta): Novel gene rearrangements and higher-level phylogeny of the basal hymenopterans.</title>
        <authorList>
            <person name="Ma Y."/>
            <person name="Zheng B.Y."/>
            <person name="Zhu J.C."/>
            <person name="van Achterberg C."/>
            <person name="Tang P."/>
            <person name="Chen X.X."/>
        </authorList>
    </citation>
    <scope>NUCLEOTIDE SEQUENCE</scope>
</reference>
<dbReference type="PANTHER" id="PTHR42829:SF2">
    <property type="entry name" value="NADH-UBIQUINONE OXIDOREDUCTASE CHAIN 5"/>
    <property type="match status" value="1"/>
</dbReference>
<evidence type="ECO:0000256" key="8">
    <source>
        <dbReference type="ARBA" id="ARBA00049551"/>
    </source>
</evidence>
<proteinExistence type="predicted"/>
<keyword evidence="4 9" id="KW-0812">Transmembrane</keyword>
<dbReference type="GO" id="GO:0016020">
    <property type="term" value="C:membrane"/>
    <property type="evidence" value="ECO:0007669"/>
    <property type="project" value="UniProtKB-SubCell"/>
</dbReference>
<comment type="catalytic activity">
    <reaction evidence="8">
        <text>a ubiquinone + NADH + 5 H(+)(in) = a ubiquinol + NAD(+) + 4 H(+)(out)</text>
        <dbReference type="Rhea" id="RHEA:29091"/>
        <dbReference type="Rhea" id="RHEA-COMP:9565"/>
        <dbReference type="Rhea" id="RHEA-COMP:9566"/>
        <dbReference type="ChEBI" id="CHEBI:15378"/>
        <dbReference type="ChEBI" id="CHEBI:16389"/>
        <dbReference type="ChEBI" id="CHEBI:17976"/>
        <dbReference type="ChEBI" id="CHEBI:57540"/>
        <dbReference type="ChEBI" id="CHEBI:57945"/>
        <dbReference type="EC" id="7.1.1.2"/>
    </reaction>
</comment>
<evidence type="ECO:0000313" key="11">
    <source>
        <dbReference type="EMBL" id="AYV97237.1"/>
    </source>
</evidence>
<feature type="transmembrane region" description="Helical" evidence="9">
    <location>
        <begin position="432"/>
        <end position="455"/>
    </location>
</feature>
<evidence type="ECO:0000256" key="9">
    <source>
        <dbReference type="SAM" id="Phobius"/>
    </source>
</evidence>
<reference evidence="11" key="2">
    <citation type="submission" date="2018-06" db="EMBL/GenBank/DDBJ databases">
        <authorList>
            <person name="Zheng B."/>
        </authorList>
    </citation>
    <scope>NUCLEOTIDE SEQUENCE</scope>
</reference>
<dbReference type="PANTHER" id="PTHR42829">
    <property type="entry name" value="NADH-UBIQUINONE OXIDOREDUCTASE CHAIN 5"/>
    <property type="match status" value="1"/>
</dbReference>
<evidence type="ECO:0000256" key="4">
    <source>
        <dbReference type="ARBA" id="ARBA00022692"/>
    </source>
</evidence>
<feature type="transmembrane region" description="Helical" evidence="9">
    <location>
        <begin position="467"/>
        <end position="490"/>
    </location>
</feature>
<keyword evidence="6 9" id="KW-0472">Membrane</keyword>
<name>A0A3G5BC63_TRECO</name>
<feature type="transmembrane region" description="Helical" evidence="9">
    <location>
        <begin position="161"/>
        <end position="182"/>
    </location>
</feature>
<evidence type="ECO:0000256" key="6">
    <source>
        <dbReference type="ARBA" id="ARBA00023136"/>
    </source>
</evidence>
<gene>
    <name evidence="11" type="primary">nad5</name>
</gene>